<dbReference type="InterPro" id="IPR040153">
    <property type="entry name" value="Rcf2"/>
</dbReference>
<reference evidence="8 9" key="1">
    <citation type="journal article" date="2019" name="Appl. Microbiol. Biotechnol.">
        <title>Genome sequence of Isaria javanica and comparative genome analysis insights into family S53 peptidase evolution in fungal entomopathogens.</title>
        <authorList>
            <person name="Lin R."/>
            <person name="Zhang X."/>
            <person name="Xin B."/>
            <person name="Zou M."/>
            <person name="Gao Y."/>
            <person name="Qin F."/>
            <person name="Hu Q."/>
            <person name="Xie B."/>
            <person name="Cheng X."/>
        </authorList>
    </citation>
    <scope>NUCLEOTIDE SEQUENCE [LARGE SCALE GENOMIC DNA]</scope>
    <source>
        <strain evidence="8 9">IJ1G</strain>
    </source>
</reference>
<gene>
    <name evidence="8" type="ORF">IF1G_02757</name>
</gene>
<dbReference type="EMBL" id="SPUK01000003">
    <property type="protein sequence ID" value="TQV98677.1"/>
    <property type="molecule type" value="Genomic_DNA"/>
</dbReference>
<feature type="transmembrane region" description="Helical" evidence="6">
    <location>
        <begin position="150"/>
        <end position="168"/>
    </location>
</feature>
<proteinExistence type="predicted"/>
<name>A0A545VAB5_9HYPO</name>
<keyword evidence="4 6" id="KW-0472">Membrane</keyword>
<evidence type="ECO:0000256" key="4">
    <source>
        <dbReference type="ARBA" id="ARBA00023136"/>
    </source>
</evidence>
<dbReference type="PANTHER" id="PTHR28018:SF3">
    <property type="entry name" value="RESPIRATORY SUPERCOMPLEX FACTOR 2, MITOCHONDRIAL"/>
    <property type="match status" value="1"/>
</dbReference>
<dbReference type="InterPro" id="IPR007667">
    <property type="entry name" value="Hypoxia_induced_domain"/>
</dbReference>
<evidence type="ECO:0000256" key="2">
    <source>
        <dbReference type="ARBA" id="ARBA00022692"/>
    </source>
</evidence>
<dbReference type="PROSITE" id="PS51503">
    <property type="entry name" value="HIG1"/>
    <property type="match status" value="1"/>
</dbReference>
<feature type="region of interest" description="Disordered" evidence="5">
    <location>
        <begin position="221"/>
        <end position="273"/>
    </location>
</feature>
<dbReference type="Proteomes" id="UP000315783">
    <property type="component" value="Unassembled WGS sequence"/>
</dbReference>
<dbReference type="GO" id="GO:0005739">
    <property type="term" value="C:mitochondrion"/>
    <property type="evidence" value="ECO:0007669"/>
    <property type="project" value="UniProtKB-SubCell"/>
</dbReference>
<evidence type="ECO:0000313" key="8">
    <source>
        <dbReference type="EMBL" id="TQV98677.1"/>
    </source>
</evidence>
<dbReference type="STRING" id="43265.A0A545VAB5"/>
<evidence type="ECO:0000256" key="5">
    <source>
        <dbReference type="SAM" id="MobiDB-lite"/>
    </source>
</evidence>
<dbReference type="OrthoDB" id="1915122at2759"/>
<organism evidence="8 9">
    <name type="scientific">Cordyceps javanica</name>
    <dbReference type="NCBI Taxonomy" id="43265"/>
    <lineage>
        <taxon>Eukaryota</taxon>
        <taxon>Fungi</taxon>
        <taxon>Dikarya</taxon>
        <taxon>Ascomycota</taxon>
        <taxon>Pezizomycotina</taxon>
        <taxon>Sordariomycetes</taxon>
        <taxon>Hypocreomycetidae</taxon>
        <taxon>Hypocreales</taxon>
        <taxon>Cordycipitaceae</taxon>
        <taxon>Cordyceps</taxon>
    </lineage>
</organism>
<accession>A0A545VAB5</accession>
<dbReference type="GO" id="GO:0033617">
    <property type="term" value="P:mitochondrial respiratory chain complex IV assembly"/>
    <property type="evidence" value="ECO:0007669"/>
    <property type="project" value="TreeGrafter"/>
</dbReference>
<feature type="transmembrane region" description="Helical" evidence="6">
    <location>
        <begin position="116"/>
        <end position="138"/>
    </location>
</feature>
<protein>
    <submittedName>
        <fullName evidence="8">Hypoxia induced family protein</fullName>
    </submittedName>
</protein>
<dbReference type="PANTHER" id="PTHR28018">
    <property type="entry name" value="RESPIRATORY SUPERCOMPLEX FACTOR 2, MITOCHONDRIAL"/>
    <property type="match status" value="1"/>
</dbReference>
<evidence type="ECO:0000259" key="7">
    <source>
        <dbReference type="PROSITE" id="PS51503"/>
    </source>
</evidence>
<feature type="domain" description="HIG1" evidence="7">
    <location>
        <begin position="88"/>
        <end position="178"/>
    </location>
</feature>
<dbReference type="Pfam" id="PF04588">
    <property type="entry name" value="HIG_1_N"/>
    <property type="match status" value="1"/>
</dbReference>
<feature type="compositionally biased region" description="Basic and acidic residues" evidence="5">
    <location>
        <begin position="241"/>
        <end position="273"/>
    </location>
</feature>
<feature type="transmembrane region" description="Helical" evidence="6">
    <location>
        <begin position="20"/>
        <end position="38"/>
    </location>
</feature>
<evidence type="ECO:0000313" key="9">
    <source>
        <dbReference type="Proteomes" id="UP000315783"/>
    </source>
</evidence>
<dbReference type="AlphaFoldDB" id="A0A545VAB5"/>
<comment type="caution">
    <text evidence="8">The sequence shown here is derived from an EMBL/GenBank/DDBJ whole genome shotgun (WGS) entry which is preliminary data.</text>
</comment>
<sequence length="273" mass="30377">MKILSKEEEAAHYKVVVKSGLIGGTAGLAIGLGGVVLASRRYHAFRSLTLPFRSFLVTSSATFCAIVNADRCSTQFQRSQDPMWGYQDKSQRAAQIVRDNETTYQRFMAWGKENRYSIVFTSWLASMAVALAIVGRAPTSTAQKLVQARVYAQGLTLAVLIVSAAFEVNDAKEGKGRWETVMVLDPNDPEHKHLIEKRVHKEEYEGQDLWMDMVEAEEKRIAERKANSAATDNNGKAPEQASDKSEKAEQQSEKAEQQSEKTEQQSEKADAKA</sequence>
<comment type="subcellular location">
    <subcellularLocation>
        <location evidence="1">Mitochondrion</location>
    </subcellularLocation>
</comment>
<keyword evidence="3 6" id="KW-1133">Transmembrane helix</keyword>
<evidence type="ECO:0000256" key="1">
    <source>
        <dbReference type="ARBA" id="ARBA00004173"/>
    </source>
</evidence>
<keyword evidence="9" id="KW-1185">Reference proteome</keyword>
<evidence type="ECO:0000256" key="6">
    <source>
        <dbReference type="SAM" id="Phobius"/>
    </source>
</evidence>
<evidence type="ECO:0000256" key="3">
    <source>
        <dbReference type="ARBA" id="ARBA00022989"/>
    </source>
</evidence>
<keyword evidence="2 6" id="KW-0812">Transmembrane</keyword>